<accession>A0A928UYE9</accession>
<name>A0A928UYE9_9SPHI</name>
<dbReference type="EMBL" id="PRDK01000003">
    <property type="protein sequence ID" value="MBE8712864.1"/>
    <property type="molecule type" value="Genomic_DNA"/>
</dbReference>
<sequence length="169" mass="19400">MKRLLYTFCAIALLFSMQSCYVKRGSNMSFVDRSLAGRDAEIVSMRMPMFLARPFIVKELASEENELVRKAILNIKSVKFMALSNAQNTDRIYKSFSNYLDHQNMEEFASLYSDGSRISINGKIKKNKIKKLLLCISDDQDQIYVEVKGNFSMDDISNSINVYEKKSSL</sequence>
<dbReference type="PROSITE" id="PS51257">
    <property type="entry name" value="PROKAR_LIPOPROTEIN"/>
    <property type="match status" value="1"/>
</dbReference>
<proteinExistence type="predicted"/>
<comment type="caution">
    <text evidence="1">The sequence shown here is derived from an EMBL/GenBank/DDBJ whole genome shotgun (WGS) entry which is preliminary data.</text>
</comment>
<reference evidence="1" key="1">
    <citation type="submission" date="2018-02" db="EMBL/GenBank/DDBJ databases">
        <authorList>
            <person name="Vasarhelyi B.M."/>
            <person name="Deshmukh S."/>
            <person name="Balint B."/>
            <person name="Kukolya J."/>
        </authorList>
    </citation>
    <scope>NUCLEOTIDE SEQUENCE</scope>
    <source>
        <strain evidence="1">KB22</strain>
    </source>
</reference>
<dbReference type="AlphaFoldDB" id="A0A928UYE9"/>
<evidence type="ECO:0000313" key="1">
    <source>
        <dbReference type="EMBL" id="MBE8712864.1"/>
    </source>
</evidence>
<dbReference type="InterPro" id="IPR025348">
    <property type="entry name" value="DUF4252"/>
</dbReference>
<keyword evidence="2" id="KW-1185">Reference proteome</keyword>
<dbReference type="Proteomes" id="UP000616201">
    <property type="component" value="Unassembled WGS sequence"/>
</dbReference>
<dbReference type="RefSeq" id="WP_196935860.1">
    <property type="nucleotide sequence ID" value="NZ_MU158698.1"/>
</dbReference>
<gene>
    <name evidence="1" type="ORF">C4F49_04125</name>
</gene>
<protein>
    <recommendedName>
        <fullName evidence="3">DUF4252 domain-containing protein</fullName>
    </recommendedName>
</protein>
<organism evidence="1 2">
    <name type="scientific">Sphingobacterium hungaricum</name>
    <dbReference type="NCBI Taxonomy" id="2082723"/>
    <lineage>
        <taxon>Bacteria</taxon>
        <taxon>Pseudomonadati</taxon>
        <taxon>Bacteroidota</taxon>
        <taxon>Sphingobacteriia</taxon>
        <taxon>Sphingobacteriales</taxon>
        <taxon>Sphingobacteriaceae</taxon>
        <taxon>Sphingobacterium</taxon>
    </lineage>
</organism>
<dbReference type="Pfam" id="PF14060">
    <property type="entry name" value="DUF4252"/>
    <property type="match status" value="1"/>
</dbReference>
<evidence type="ECO:0000313" key="2">
    <source>
        <dbReference type="Proteomes" id="UP000616201"/>
    </source>
</evidence>
<evidence type="ECO:0008006" key="3">
    <source>
        <dbReference type="Google" id="ProtNLM"/>
    </source>
</evidence>